<feature type="transmembrane region" description="Helical" evidence="4">
    <location>
        <begin position="61"/>
        <end position="82"/>
    </location>
</feature>
<keyword evidence="1" id="KW-0805">Transcription regulation</keyword>
<dbReference type="PANTHER" id="PTHR43280:SF2">
    <property type="entry name" value="HTH-TYPE TRANSCRIPTIONAL REGULATOR EXSA"/>
    <property type="match status" value="1"/>
</dbReference>
<dbReference type="EMBL" id="NASZ01000014">
    <property type="protein sequence ID" value="MBD0725483.1"/>
    <property type="molecule type" value="Genomic_DNA"/>
</dbReference>
<evidence type="ECO:0000256" key="4">
    <source>
        <dbReference type="SAM" id="Phobius"/>
    </source>
</evidence>
<proteinExistence type="predicted"/>
<evidence type="ECO:0000256" key="3">
    <source>
        <dbReference type="ARBA" id="ARBA00023163"/>
    </source>
</evidence>
<dbReference type="PANTHER" id="PTHR43280">
    <property type="entry name" value="ARAC-FAMILY TRANSCRIPTIONAL REGULATOR"/>
    <property type="match status" value="1"/>
</dbReference>
<name>A0ABR7UTZ5_9FLAO</name>
<evidence type="ECO:0000256" key="2">
    <source>
        <dbReference type="ARBA" id="ARBA00023125"/>
    </source>
</evidence>
<evidence type="ECO:0000256" key="1">
    <source>
        <dbReference type="ARBA" id="ARBA00023015"/>
    </source>
</evidence>
<accession>A0ABR7UTZ5</accession>
<feature type="transmembrane region" description="Helical" evidence="4">
    <location>
        <begin position="6"/>
        <end position="23"/>
    </location>
</feature>
<gene>
    <name evidence="6" type="ORF">B6A10_09860</name>
</gene>
<evidence type="ECO:0000313" key="7">
    <source>
        <dbReference type="Proteomes" id="UP000661715"/>
    </source>
</evidence>
<dbReference type="Proteomes" id="UP000661715">
    <property type="component" value="Unassembled WGS sequence"/>
</dbReference>
<dbReference type="PROSITE" id="PS01124">
    <property type="entry name" value="HTH_ARAC_FAMILY_2"/>
    <property type="match status" value="1"/>
</dbReference>
<feature type="domain" description="HTH araC/xylS-type" evidence="5">
    <location>
        <begin position="271"/>
        <end position="382"/>
    </location>
</feature>
<keyword evidence="4" id="KW-1133">Transmembrane helix</keyword>
<dbReference type="InterPro" id="IPR018060">
    <property type="entry name" value="HTH_AraC"/>
</dbReference>
<evidence type="ECO:0000313" key="6">
    <source>
        <dbReference type="EMBL" id="MBD0725483.1"/>
    </source>
</evidence>
<keyword evidence="3" id="KW-0804">Transcription</keyword>
<keyword evidence="7" id="KW-1185">Reference proteome</keyword>
<dbReference type="Pfam" id="PF12833">
    <property type="entry name" value="HTH_18"/>
    <property type="match status" value="1"/>
</dbReference>
<feature type="transmembrane region" description="Helical" evidence="4">
    <location>
        <begin position="202"/>
        <end position="220"/>
    </location>
</feature>
<dbReference type="SUPFAM" id="SSF46689">
    <property type="entry name" value="Homeodomain-like"/>
    <property type="match status" value="1"/>
</dbReference>
<feature type="transmembrane region" description="Helical" evidence="4">
    <location>
        <begin position="94"/>
        <end position="113"/>
    </location>
</feature>
<keyword evidence="4" id="KW-0812">Transmembrane</keyword>
<dbReference type="Gene3D" id="1.10.10.60">
    <property type="entry name" value="Homeodomain-like"/>
    <property type="match status" value="2"/>
</dbReference>
<dbReference type="SMART" id="SM00342">
    <property type="entry name" value="HTH_ARAC"/>
    <property type="match status" value="1"/>
</dbReference>
<feature type="transmembrane region" description="Helical" evidence="4">
    <location>
        <begin position="35"/>
        <end position="55"/>
    </location>
</feature>
<dbReference type="InterPro" id="IPR009057">
    <property type="entry name" value="Homeodomain-like_sf"/>
</dbReference>
<comment type="caution">
    <text evidence="6">The sequence shown here is derived from an EMBL/GenBank/DDBJ whole genome shotgun (WGS) entry which is preliminary data.</text>
</comment>
<feature type="transmembrane region" description="Helical" evidence="4">
    <location>
        <begin position="125"/>
        <end position="145"/>
    </location>
</feature>
<feature type="transmembrane region" description="Helical" evidence="4">
    <location>
        <begin position="166"/>
        <end position="190"/>
    </location>
</feature>
<keyword evidence="2" id="KW-0238">DNA-binding</keyword>
<keyword evidence="4" id="KW-0472">Membrane</keyword>
<protein>
    <recommendedName>
        <fullName evidence="5">HTH araC/xylS-type domain-containing protein</fullName>
    </recommendedName>
</protein>
<reference evidence="6 7" key="1">
    <citation type="journal article" date="2020" name="Microbiol. Res.">
        <title>Flavobacterium pokkalii sp. nov., a novel plant growth promoting native rhizobacteria isolated from pokkali rice grown in coastal saline affected agricultural regions of southern India, Kerala.</title>
        <authorList>
            <person name="Menon R.R."/>
            <person name="Kumari S."/>
            <person name="Viver T."/>
            <person name="Rameshkumar N."/>
        </authorList>
    </citation>
    <scope>NUCLEOTIDE SEQUENCE [LARGE SCALE GENOMIC DNA]</scope>
    <source>
        <strain evidence="6 7">L1I52</strain>
    </source>
</reference>
<organism evidence="6 7">
    <name type="scientific">Flavobacterium pokkalii</name>
    <dbReference type="NCBI Taxonomy" id="1940408"/>
    <lineage>
        <taxon>Bacteria</taxon>
        <taxon>Pseudomonadati</taxon>
        <taxon>Bacteroidota</taxon>
        <taxon>Flavobacteriia</taxon>
        <taxon>Flavobacteriales</taxon>
        <taxon>Flavobacteriaceae</taxon>
        <taxon>Flavobacterium</taxon>
    </lineage>
</organism>
<sequence>MILNTIFIISGIIGFIISAILFINRKSNHVMNIYMILLVLLNSLRFFTFGTINLFPDHEVLVLYTKFANLTSIVIPLVYLYFEKLGHKKSFAKNDLLHFIFPIFYFLLTFEIYNFLKPSQTIKILMYGIFLLFLFTYGYLSYRVLKKTIWNKKEDNKLAQNQHKKIHNWTIFLFIALLLASLRLSVSLFLEVSQNIQSKGFSYQWITAVIWTIILIKILVTPEILYGYKILNEKVLEERNSNLTFSSIWQLYPVEEIKNEQHLILKEKVNQNLQNYFEEIEKKSINSDFFRDSKLTLNDLATKLNIPKSHLSYIFKYHSTISFSEYKKMIRIQDAIKLIDSGYLKNNTLDSLSKKIGFTSYNPFFTSFKEITGLAPVEYINNIKNVA</sequence>
<evidence type="ECO:0000259" key="5">
    <source>
        <dbReference type="PROSITE" id="PS01124"/>
    </source>
</evidence>